<accession>A0A0E9XFH7</accession>
<reference evidence="2" key="1">
    <citation type="submission" date="2014-11" db="EMBL/GenBank/DDBJ databases">
        <authorList>
            <person name="Amaro Gonzalez C."/>
        </authorList>
    </citation>
    <scope>NUCLEOTIDE SEQUENCE</scope>
</reference>
<evidence type="ECO:0000313" key="2">
    <source>
        <dbReference type="EMBL" id="JAI00424.1"/>
    </source>
</evidence>
<feature type="region of interest" description="Disordered" evidence="1">
    <location>
        <begin position="1"/>
        <end position="30"/>
    </location>
</feature>
<name>A0A0E9XFH7_ANGAN</name>
<feature type="compositionally biased region" description="Basic and acidic residues" evidence="1">
    <location>
        <begin position="19"/>
        <end position="30"/>
    </location>
</feature>
<protein>
    <submittedName>
        <fullName evidence="2">Uncharacterized protein</fullName>
    </submittedName>
</protein>
<reference evidence="2" key="2">
    <citation type="journal article" date="2015" name="Fish Shellfish Immunol.">
        <title>Early steps in the European eel (Anguilla anguilla)-Vibrio vulnificus interaction in the gills: Role of the RtxA13 toxin.</title>
        <authorList>
            <person name="Callol A."/>
            <person name="Pajuelo D."/>
            <person name="Ebbesson L."/>
            <person name="Teles M."/>
            <person name="MacKenzie S."/>
            <person name="Amaro C."/>
        </authorList>
    </citation>
    <scope>NUCLEOTIDE SEQUENCE</scope>
</reference>
<organism evidence="2">
    <name type="scientific">Anguilla anguilla</name>
    <name type="common">European freshwater eel</name>
    <name type="synonym">Muraena anguilla</name>
    <dbReference type="NCBI Taxonomy" id="7936"/>
    <lineage>
        <taxon>Eukaryota</taxon>
        <taxon>Metazoa</taxon>
        <taxon>Chordata</taxon>
        <taxon>Craniata</taxon>
        <taxon>Vertebrata</taxon>
        <taxon>Euteleostomi</taxon>
        <taxon>Actinopterygii</taxon>
        <taxon>Neopterygii</taxon>
        <taxon>Teleostei</taxon>
        <taxon>Anguilliformes</taxon>
        <taxon>Anguillidae</taxon>
        <taxon>Anguilla</taxon>
    </lineage>
</organism>
<sequence length="30" mass="3645">MMSMCQLYHNRNRKPKRGFIRENGEQHLAV</sequence>
<proteinExistence type="predicted"/>
<evidence type="ECO:0000256" key="1">
    <source>
        <dbReference type="SAM" id="MobiDB-lite"/>
    </source>
</evidence>
<dbReference type="AlphaFoldDB" id="A0A0E9XFH7"/>
<dbReference type="EMBL" id="GBXM01008154">
    <property type="protein sequence ID" value="JAI00424.1"/>
    <property type="molecule type" value="Transcribed_RNA"/>
</dbReference>